<dbReference type="OrthoDB" id="1911848at2759"/>
<organism evidence="2 3">
    <name type="scientific">Colletotrichum karsti</name>
    <dbReference type="NCBI Taxonomy" id="1095194"/>
    <lineage>
        <taxon>Eukaryota</taxon>
        <taxon>Fungi</taxon>
        <taxon>Dikarya</taxon>
        <taxon>Ascomycota</taxon>
        <taxon>Pezizomycotina</taxon>
        <taxon>Sordariomycetes</taxon>
        <taxon>Hypocreomycetidae</taxon>
        <taxon>Glomerellales</taxon>
        <taxon>Glomerellaceae</taxon>
        <taxon>Colletotrichum</taxon>
        <taxon>Colletotrichum boninense species complex</taxon>
    </lineage>
</organism>
<feature type="region of interest" description="Disordered" evidence="1">
    <location>
        <begin position="270"/>
        <end position="314"/>
    </location>
</feature>
<gene>
    <name evidence="2" type="ORF">CkaCkLH20_02349</name>
</gene>
<comment type="caution">
    <text evidence="2">The sequence shown here is derived from an EMBL/GenBank/DDBJ whole genome shotgun (WGS) entry which is preliminary data.</text>
</comment>
<feature type="compositionally biased region" description="Low complexity" evidence="1">
    <location>
        <begin position="150"/>
        <end position="164"/>
    </location>
</feature>
<dbReference type="AlphaFoldDB" id="A0A9P6LP41"/>
<feature type="compositionally biased region" description="Low complexity" evidence="1">
    <location>
        <begin position="233"/>
        <end position="251"/>
    </location>
</feature>
<feature type="region of interest" description="Disordered" evidence="1">
    <location>
        <begin position="233"/>
        <end position="257"/>
    </location>
</feature>
<evidence type="ECO:0000313" key="2">
    <source>
        <dbReference type="EMBL" id="KAF9880395.1"/>
    </source>
</evidence>
<dbReference type="RefSeq" id="XP_038749856.1">
    <property type="nucleotide sequence ID" value="XM_038885068.1"/>
</dbReference>
<keyword evidence="3" id="KW-1185">Reference proteome</keyword>
<accession>A0A9P6LP41</accession>
<reference evidence="2" key="2">
    <citation type="submission" date="2020-11" db="EMBL/GenBank/DDBJ databases">
        <title>Whole genome sequencing of Colletotrichum sp.</title>
        <authorList>
            <person name="Li H."/>
        </authorList>
    </citation>
    <scope>NUCLEOTIDE SEQUENCE</scope>
    <source>
        <strain evidence="2">CkLH20</strain>
    </source>
</reference>
<name>A0A9P6LP41_9PEZI</name>
<dbReference type="EMBL" id="JAATWM020000005">
    <property type="protein sequence ID" value="KAF9880395.1"/>
    <property type="molecule type" value="Genomic_DNA"/>
</dbReference>
<feature type="compositionally biased region" description="Basic and acidic residues" evidence="1">
    <location>
        <begin position="288"/>
        <end position="304"/>
    </location>
</feature>
<sequence length="314" mass="33997">MPVAEGKHFTISKHVWDWERNVDCHSSLQSDYPEEKYKMQHDIYSLGVCLLDLGLQESFVTYDAARTPQPSPRFTDVSTWLQRSGHSTTWGFAQYLKDYFEHLACKATWSTAASSERSSSTSWRPSSATSVRAWSASASPGDTTSSPRDTTATSGNTTTAASGNTTATASTTIAAAAASASSTGATRTATSSTTSSAWLSRATTTTSAATRTSRASRTPWATWTSWATAAAASTTTRTTSSSSSSTSAASPDNSCRYYDRIPRNEHEYFIATSPNHRLRHSHSPACDHYGRGDSHRSPRSQDRWRSKKAPANGT</sequence>
<evidence type="ECO:0000313" key="3">
    <source>
        <dbReference type="Proteomes" id="UP000781932"/>
    </source>
</evidence>
<dbReference type="Proteomes" id="UP000781932">
    <property type="component" value="Unassembled WGS sequence"/>
</dbReference>
<feature type="region of interest" description="Disordered" evidence="1">
    <location>
        <begin position="178"/>
        <end position="220"/>
    </location>
</feature>
<protein>
    <submittedName>
        <fullName evidence="2">Uncharacterized protein</fullName>
    </submittedName>
</protein>
<evidence type="ECO:0000256" key="1">
    <source>
        <dbReference type="SAM" id="MobiDB-lite"/>
    </source>
</evidence>
<feature type="region of interest" description="Disordered" evidence="1">
    <location>
        <begin position="131"/>
        <end position="164"/>
    </location>
</feature>
<proteinExistence type="predicted"/>
<feature type="compositionally biased region" description="Polar residues" evidence="1">
    <location>
        <begin position="136"/>
        <end position="149"/>
    </location>
</feature>
<reference evidence="2" key="1">
    <citation type="submission" date="2020-03" db="EMBL/GenBank/DDBJ databases">
        <authorList>
            <person name="He L."/>
        </authorList>
    </citation>
    <scope>NUCLEOTIDE SEQUENCE</scope>
    <source>
        <strain evidence="2">CkLH20</strain>
    </source>
</reference>
<dbReference type="GeneID" id="62158142"/>